<organism evidence="1 2">
    <name type="scientific">Cetraspora pellucida</name>
    <dbReference type="NCBI Taxonomy" id="1433469"/>
    <lineage>
        <taxon>Eukaryota</taxon>
        <taxon>Fungi</taxon>
        <taxon>Fungi incertae sedis</taxon>
        <taxon>Mucoromycota</taxon>
        <taxon>Glomeromycotina</taxon>
        <taxon>Glomeromycetes</taxon>
        <taxon>Diversisporales</taxon>
        <taxon>Gigasporaceae</taxon>
        <taxon>Cetraspora</taxon>
    </lineage>
</organism>
<gene>
    <name evidence="1" type="ORF">SPELUC_LOCUS2067</name>
</gene>
<keyword evidence="2" id="KW-1185">Reference proteome</keyword>
<protein>
    <submittedName>
        <fullName evidence="1">9951_t:CDS:1</fullName>
    </submittedName>
</protein>
<name>A0ACA9KKS6_9GLOM</name>
<sequence length="461" mass="53995">MIDESEYSQALKSEYEAKIEIEPEQTEPHNGKKITQLVLSQNGKYAATWSKDDQSICGWQLKDQPIEQSEQSAEQSENESFQPKPFKKDVVRGYISDKEKIMLLEKCGSLGQWNLNTLLFEKQYQLDTNHLYGNKGWHCIFNKNSTLLAVYLEEFIYVYLTDTSMLLSQCQVKECLLELEFISPDEGERLLLLCDNNKLKIKDPYDLQHVINDKTISDLCDEILYESALTKLGVQKAEFKKLIDEKMYYVSDGLLLVQEISKKQWIKYLRENLKDYNKIRAQPIKSQIVKILHLVLIKNKGGLVNGSYFGSLVKWEVSNGREINAFLKNFSLGIWEPMDSIKLNEQFDNELPKDIRFKIYSCNLLHNEDLAIITSFGLLIWSIWQKYNKIRLRYIIRWIGISEIEAVLLLDKLRKYENNSLPAPDFDFIIVNCEKAYAEKRYFFDELLNDYIEDNILGIRK</sequence>
<evidence type="ECO:0000313" key="1">
    <source>
        <dbReference type="EMBL" id="CAG8479683.1"/>
    </source>
</evidence>
<accession>A0ACA9KKS6</accession>
<evidence type="ECO:0000313" key="2">
    <source>
        <dbReference type="Proteomes" id="UP000789366"/>
    </source>
</evidence>
<dbReference type="Proteomes" id="UP000789366">
    <property type="component" value="Unassembled WGS sequence"/>
</dbReference>
<comment type="caution">
    <text evidence="1">The sequence shown here is derived from an EMBL/GenBank/DDBJ whole genome shotgun (WGS) entry which is preliminary data.</text>
</comment>
<reference evidence="1" key="1">
    <citation type="submission" date="2021-06" db="EMBL/GenBank/DDBJ databases">
        <authorList>
            <person name="Kallberg Y."/>
            <person name="Tangrot J."/>
            <person name="Rosling A."/>
        </authorList>
    </citation>
    <scope>NUCLEOTIDE SEQUENCE</scope>
    <source>
        <strain evidence="1">28 12/20/2015</strain>
    </source>
</reference>
<dbReference type="EMBL" id="CAJVPW010001274">
    <property type="protein sequence ID" value="CAG8479683.1"/>
    <property type="molecule type" value="Genomic_DNA"/>
</dbReference>
<proteinExistence type="predicted"/>